<evidence type="ECO:0000256" key="14">
    <source>
        <dbReference type="RuleBase" id="RU004279"/>
    </source>
</evidence>
<dbReference type="FunFam" id="4.10.860.120:FF:000007">
    <property type="entry name" value="DNA-directed RNA polymerase subunit gamma"/>
    <property type="match status" value="1"/>
</dbReference>
<dbReference type="InterPro" id="IPR006592">
    <property type="entry name" value="RNA_pol_N"/>
</dbReference>
<feature type="binding site" evidence="13">
    <location>
        <position position="491"/>
    </location>
    <ligand>
        <name>Mg(2+)</name>
        <dbReference type="ChEBI" id="CHEBI:18420"/>
    </ligand>
</feature>
<sequence>MIDQYKHQQLRIGSVSPQQIIAWAKKILPNGEIVGEVTKPYTFHYKTNKPEKDGLFCERIFGPVKSGICACGNYRVIGDKKDNQKFCEQCGVEFVDSRIRRYQMGYIKLACPVTHVWYLKRLPSYIANLLDKPLKELEGLVYCDFSFARPVVKKPTFLRLRGLFEYEIQSWKYSIPLFFTTQGFDTFRNREISSGAGAIREQLADLDLRILIDSSLVEWKELGEEGSAGNENEWEDRKVGRRKNFLVRRMELAKHFIRTNINPEWMVLCLLPVLPPELRPIIQIDGGKLMSSDINELYRRVIYRNNTLIDLLTTSRSTPGELVMCQEKLVQEAVDTLLDNGIRGQPMRDGHNKVYKSFSDIIEGKEGRFRETLLGKRVDYSGRSVIVVGPSLSLHRCGLPREIAIELFQTFVIRGLIRKHFASNIGIAKSKIREKEPIVWEILQEVMQGHPVLLNRAPTLHRLGIQAFQPILVEGRAICLHPLVCKGFNADFDGDQMAVHVPLSLEAQTEARLLMFSHMNLLSPSMGDPISVPTQDMLIGLYIFTSGNRRGISANRYSPRNRRNSKNEGIHDNNNKYTKKKEPFFCNSYDAIGAYRQKRINFDSPLWLRWRLDQRVISSRESPIEVHFEPLGIYHEIYGHYIVVRSIKKEIRCIYIRTTVGHISFYREIEEAIQGFCRAYLHGI</sequence>
<dbReference type="EMBL" id="MH033829">
    <property type="protein sequence ID" value="AZP79248.1"/>
    <property type="molecule type" value="Genomic_DNA"/>
</dbReference>
<feature type="compositionally biased region" description="Basic and acidic residues" evidence="15">
    <location>
        <begin position="565"/>
        <end position="574"/>
    </location>
</feature>
<evidence type="ECO:0000313" key="18">
    <source>
        <dbReference type="EMBL" id="QWY87518.1"/>
    </source>
</evidence>
<keyword evidence="10 13" id="KW-0460">Magnesium</keyword>
<feature type="domain" description="RNA polymerase N-terminal" evidence="16">
    <location>
        <begin position="264"/>
        <end position="545"/>
    </location>
</feature>
<name>A0A3S9K9U7_9FABA</name>
<dbReference type="GO" id="GO:0009507">
    <property type="term" value="C:chloroplast"/>
    <property type="evidence" value="ECO:0007669"/>
    <property type="project" value="UniProtKB-SubCell"/>
</dbReference>
<accession>A0A3S9K9U7</accession>
<evidence type="ECO:0000259" key="16">
    <source>
        <dbReference type="SMART" id="SM00663"/>
    </source>
</evidence>
<comment type="subcellular location">
    <subcellularLocation>
        <location evidence="13">Plastid</location>
        <location evidence="13">Chloroplast</location>
    </subcellularLocation>
</comment>
<evidence type="ECO:0000256" key="6">
    <source>
        <dbReference type="ARBA" id="ARBA00022679"/>
    </source>
</evidence>
<feature type="binding site" evidence="13">
    <location>
        <position position="493"/>
    </location>
    <ligand>
        <name>Mg(2+)</name>
        <dbReference type="ChEBI" id="CHEBI:18420"/>
    </ligand>
</feature>
<dbReference type="Gene3D" id="1.10.40.90">
    <property type="match status" value="1"/>
</dbReference>
<keyword evidence="11 13" id="KW-0804">Transcription</keyword>
<evidence type="ECO:0000256" key="3">
    <source>
        <dbReference type="ARBA" id="ARBA00022478"/>
    </source>
</evidence>
<keyword evidence="7 13" id="KW-0548">Nucleotidyltransferase</keyword>
<dbReference type="HAMAP" id="MF_01323">
    <property type="entry name" value="RNApol_bact_RpoC1"/>
    <property type="match status" value="1"/>
</dbReference>
<evidence type="ECO:0000256" key="11">
    <source>
        <dbReference type="ARBA" id="ARBA00023163"/>
    </source>
</evidence>
<dbReference type="SMART" id="SM00663">
    <property type="entry name" value="RPOLA_N"/>
    <property type="match status" value="1"/>
</dbReference>
<dbReference type="GO" id="GO:0000287">
    <property type="term" value="F:magnesium ion binding"/>
    <property type="evidence" value="ECO:0007669"/>
    <property type="project" value="UniProtKB-UniRule"/>
</dbReference>
<dbReference type="EC" id="2.7.7.6" evidence="13"/>
<dbReference type="SUPFAM" id="SSF64484">
    <property type="entry name" value="beta and beta-prime subunits of DNA dependent RNA-polymerase"/>
    <property type="match status" value="1"/>
</dbReference>
<feature type="region of interest" description="Disordered" evidence="15">
    <location>
        <begin position="553"/>
        <end position="576"/>
    </location>
</feature>
<organism evidence="17">
    <name type="scientific">Pterocarpus tinctorius</name>
    <dbReference type="NCBI Taxonomy" id="1071202"/>
    <lineage>
        <taxon>Eukaryota</taxon>
        <taxon>Viridiplantae</taxon>
        <taxon>Streptophyta</taxon>
        <taxon>Embryophyta</taxon>
        <taxon>Tracheophyta</taxon>
        <taxon>Spermatophyta</taxon>
        <taxon>Magnoliopsida</taxon>
        <taxon>eudicotyledons</taxon>
        <taxon>Gunneridae</taxon>
        <taxon>Pentapetalae</taxon>
        <taxon>rosids</taxon>
        <taxon>fabids</taxon>
        <taxon>Fabales</taxon>
        <taxon>Fabaceae</taxon>
        <taxon>Papilionoideae</taxon>
        <taxon>50 kb inversion clade</taxon>
        <taxon>dalbergioids sensu lato</taxon>
        <taxon>Dalbergieae</taxon>
        <taxon>Pterocarpus clade</taxon>
        <taxon>Pterocarpus</taxon>
    </lineage>
</organism>
<dbReference type="AlphaFoldDB" id="A0A3S9K9U7"/>
<evidence type="ECO:0000256" key="15">
    <source>
        <dbReference type="SAM" id="MobiDB-lite"/>
    </source>
</evidence>
<dbReference type="PANTHER" id="PTHR19376:SF54">
    <property type="entry name" value="DNA-DIRECTED RNA POLYMERASE SUBUNIT BETA"/>
    <property type="match status" value="1"/>
</dbReference>
<keyword evidence="9 13" id="KW-0862">Zinc</keyword>
<dbReference type="InterPro" id="IPR034678">
    <property type="entry name" value="RNApol_RpoC1"/>
</dbReference>
<gene>
    <name evidence="13 17" type="primary">rpoC1</name>
</gene>
<dbReference type="Gene3D" id="1.10.274.100">
    <property type="entry name" value="RNA polymerase Rpb1, domain 3"/>
    <property type="match status" value="1"/>
</dbReference>
<protein>
    <recommendedName>
        <fullName evidence="13">DNA-directed RNA polymerase subunit beta'</fullName>
        <ecNumber evidence="13">2.7.7.6</ecNumber>
    </recommendedName>
    <alternativeName>
        <fullName evidence="13">PEP</fullName>
    </alternativeName>
    <alternativeName>
        <fullName evidence="13">Plastid-encoded RNA polymerase subunit beta'</fullName>
        <shortName evidence="13">RNA polymerase subunit beta'</shortName>
    </alternativeName>
</protein>
<dbReference type="InterPro" id="IPR007080">
    <property type="entry name" value="RNA_pol_Rpb1_1"/>
</dbReference>
<keyword evidence="3 13" id="KW-0240">DNA-directed RNA polymerase</keyword>
<keyword evidence="4 17" id="KW-0150">Chloroplast</keyword>
<comment type="cofactor">
    <cofactor evidence="13">
        <name>Zn(2+)</name>
        <dbReference type="ChEBI" id="CHEBI:29105"/>
    </cofactor>
    <text evidence="13">Binds 1 Zn(2+) ion per subunit.</text>
</comment>
<dbReference type="Pfam" id="PF04997">
    <property type="entry name" value="RNA_pol_Rpb1_1"/>
    <property type="match status" value="1"/>
</dbReference>
<dbReference type="InterPro" id="IPR044893">
    <property type="entry name" value="RNA_pol_Rpb1_clamp_domain"/>
</dbReference>
<keyword evidence="6 13" id="KW-0808">Transferase</keyword>
<feature type="binding site" evidence="13">
    <location>
        <position position="495"/>
    </location>
    <ligand>
        <name>Mg(2+)</name>
        <dbReference type="ChEBI" id="CHEBI:18420"/>
    </ligand>
</feature>
<dbReference type="GO" id="GO:0008270">
    <property type="term" value="F:zinc ion binding"/>
    <property type="evidence" value="ECO:0007669"/>
    <property type="project" value="UniProtKB-UniRule"/>
</dbReference>
<evidence type="ECO:0000256" key="12">
    <source>
        <dbReference type="ARBA" id="ARBA00048552"/>
    </source>
</evidence>
<dbReference type="InterPro" id="IPR042102">
    <property type="entry name" value="RNA_pol_Rpb1_3_sf"/>
</dbReference>
<reference evidence="17" key="1">
    <citation type="submission" date="2018-03" db="EMBL/GenBank/DDBJ databases">
        <title>Chloroplast genome of Pterocarpus.</title>
        <authorList>
            <person name="Jiao L."/>
        </authorList>
    </citation>
    <scope>NUCLEOTIDE SEQUENCE</scope>
</reference>
<dbReference type="PANTHER" id="PTHR19376">
    <property type="entry name" value="DNA-DIRECTED RNA POLYMERASE"/>
    <property type="match status" value="1"/>
</dbReference>
<dbReference type="InterPro" id="IPR045867">
    <property type="entry name" value="DNA-dir_RpoC_beta_prime"/>
</dbReference>
<comment type="function">
    <text evidence="1 13 14">DNA-dependent RNA polymerase catalyzes the transcription of DNA into RNA using the four ribonucleoside triphosphates as substrates.</text>
</comment>
<evidence type="ECO:0000256" key="4">
    <source>
        <dbReference type="ARBA" id="ARBA00022528"/>
    </source>
</evidence>
<evidence type="ECO:0000256" key="2">
    <source>
        <dbReference type="ARBA" id="ARBA00007207"/>
    </source>
</evidence>
<feature type="binding site" evidence="13">
    <location>
        <position position="69"/>
    </location>
    <ligand>
        <name>Zn(2+)</name>
        <dbReference type="ChEBI" id="CHEBI:29105"/>
    </ligand>
</feature>
<comment type="cofactor">
    <cofactor evidence="13">
        <name>Mg(2+)</name>
        <dbReference type="ChEBI" id="CHEBI:18420"/>
    </cofactor>
    <text evidence="13">Binds 1 Mg(2+) ion per subunit.</text>
</comment>
<feature type="binding site" evidence="13">
    <location>
        <position position="90"/>
    </location>
    <ligand>
        <name>Zn(2+)</name>
        <dbReference type="ChEBI" id="CHEBI:29105"/>
    </ligand>
</feature>
<evidence type="ECO:0000313" key="17">
    <source>
        <dbReference type="EMBL" id="AZP79248.1"/>
    </source>
</evidence>
<evidence type="ECO:0000256" key="9">
    <source>
        <dbReference type="ARBA" id="ARBA00022833"/>
    </source>
</evidence>
<geneLocation type="chloroplast" evidence="17"/>
<evidence type="ECO:0000256" key="1">
    <source>
        <dbReference type="ARBA" id="ARBA00004026"/>
    </source>
</evidence>
<reference evidence="18" key="2">
    <citation type="journal article" date="2021" name="PLoS ONE">
        <title>Genome skimming reveals novel plastid markers for the molecular identification of illegally logged African timber species.</title>
        <authorList>
            <person name="Mascarello M."/>
            <person name="Amalfi M."/>
            <person name="Asselman P."/>
            <person name="Smets E."/>
            <person name="Hardy O.J."/>
            <person name="Beeckman H."/>
            <person name="Janssens S.B."/>
        </authorList>
    </citation>
    <scope>NUCLEOTIDE SEQUENCE</scope>
</reference>
<evidence type="ECO:0000256" key="5">
    <source>
        <dbReference type="ARBA" id="ARBA00022640"/>
    </source>
</evidence>
<evidence type="ECO:0000256" key="8">
    <source>
        <dbReference type="ARBA" id="ARBA00022723"/>
    </source>
</evidence>
<dbReference type="GO" id="GO:0000428">
    <property type="term" value="C:DNA-directed RNA polymerase complex"/>
    <property type="evidence" value="ECO:0007669"/>
    <property type="project" value="UniProtKB-KW"/>
</dbReference>
<keyword evidence="8 13" id="KW-0479">Metal-binding</keyword>
<evidence type="ECO:0000256" key="10">
    <source>
        <dbReference type="ARBA" id="ARBA00022842"/>
    </source>
</evidence>
<feature type="binding site" evidence="13">
    <location>
        <position position="71"/>
    </location>
    <ligand>
        <name>Zn(2+)</name>
        <dbReference type="ChEBI" id="CHEBI:29105"/>
    </ligand>
</feature>
<dbReference type="GO" id="GO:0006351">
    <property type="term" value="P:DNA-templated transcription"/>
    <property type="evidence" value="ECO:0007669"/>
    <property type="project" value="UniProtKB-UniRule"/>
</dbReference>
<dbReference type="GO" id="GO:0003677">
    <property type="term" value="F:DNA binding"/>
    <property type="evidence" value="ECO:0007669"/>
    <property type="project" value="UniProtKB-UniRule"/>
</dbReference>
<keyword evidence="5 17" id="KW-0934">Plastid</keyword>
<dbReference type="GO" id="GO:0003899">
    <property type="term" value="F:DNA-directed RNA polymerase activity"/>
    <property type="evidence" value="ECO:0007669"/>
    <property type="project" value="UniProtKB-UniRule"/>
</dbReference>
<proteinExistence type="inferred from homology"/>
<evidence type="ECO:0000256" key="13">
    <source>
        <dbReference type="HAMAP-Rule" id="MF_01323"/>
    </source>
</evidence>
<evidence type="ECO:0000256" key="7">
    <source>
        <dbReference type="ARBA" id="ARBA00022695"/>
    </source>
</evidence>
<dbReference type="EMBL" id="MZ274117">
    <property type="protein sequence ID" value="QWY87518.1"/>
    <property type="molecule type" value="Genomic_DNA"/>
</dbReference>
<comment type="catalytic activity">
    <reaction evidence="12 13 14">
        <text>RNA(n) + a ribonucleoside 5'-triphosphate = RNA(n+1) + diphosphate</text>
        <dbReference type="Rhea" id="RHEA:21248"/>
        <dbReference type="Rhea" id="RHEA-COMP:14527"/>
        <dbReference type="Rhea" id="RHEA-COMP:17342"/>
        <dbReference type="ChEBI" id="CHEBI:33019"/>
        <dbReference type="ChEBI" id="CHEBI:61557"/>
        <dbReference type="ChEBI" id="CHEBI:140395"/>
        <dbReference type="EC" id="2.7.7.6"/>
    </reaction>
</comment>
<dbReference type="Gene3D" id="4.10.860.120">
    <property type="entry name" value="RNA polymerase II, clamp domain"/>
    <property type="match status" value="1"/>
</dbReference>
<feature type="binding site" evidence="13">
    <location>
        <position position="87"/>
    </location>
    <ligand>
        <name>Zn(2+)</name>
        <dbReference type="ChEBI" id="CHEBI:29105"/>
    </ligand>
</feature>
<comment type="subunit">
    <text evidence="13">In plastids the minimal PEP RNA polymerase catalytic core is composed of four subunits: alpha, beta, beta', and beta''. When a (nuclear-encoded) sigma factor is associated with the core the holoenzyme is formed, which can initiate transcription.</text>
</comment>
<comment type="similarity">
    <text evidence="2 13">Belongs to the RNA polymerase beta' chain family. RpoC1 subfamily.</text>
</comment>
<dbReference type="Pfam" id="PF00623">
    <property type="entry name" value="RNA_pol_Rpb1_2"/>
    <property type="match status" value="1"/>
</dbReference>
<dbReference type="Gene3D" id="2.40.40.20">
    <property type="match status" value="1"/>
</dbReference>
<dbReference type="InterPro" id="IPR000722">
    <property type="entry name" value="RNA_pol_asu"/>
</dbReference>